<keyword evidence="2" id="KW-0560">Oxidoreductase</keyword>
<dbReference type="GO" id="GO:0016491">
    <property type="term" value="F:oxidoreductase activity"/>
    <property type="evidence" value="ECO:0007669"/>
    <property type="project" value="UniProtKB-KW"/>
</dbReference>
<organism evidence="4 5">
    <name type="scientific">Roseivirga seohaensis subsp. aquiponti</name>
    <dbReference type="NCBI Taxonomy" id="1566026"/>
    <lineage>
        <taxon>Bacteria</taxon>
        <taxon>Pseudomonadati</taxon>
        <taxon>Bacteroidota</taxon>
        <taxon>Cytophagia</taxon>
        <taxon>Cytophagales</taxon>
        <taxon>Roseivirgaceae</taxon>
        <taxon>Roseivirga</taxon>
    </lineage>
</organism>
<dbReference type="OrthoDB" id="9810734at2"/>
<name>A0A0L8AIT0_9BACT</name>
<reference evidence="5" key="1">
    <citation type="submission" date="2014-11" db="EMBL/GenBank/DDBJ databases">
        <title>Genome sequencing of Roseivirga sp. D-25.</title>
        <authorList>
            <person name="Selvaratnam C."/>
            <person name="Thevarajoo S."/>
            <person name="Goh K.M."/>
            <person name="Eee R."/>
            <person name="Chan K.-G."/>
            <person name="Chong C.S."/>
        </authorList>
    </citation>
    <scope>NUCLEOTIDE SEQUENCE [LARGE SCALE GENOMIC DNA]</scope>
    <source>
        <strain evidence="5">D-25</strain>
    </source>
</reference>
<dbReference type="PANTHER" id="PTHR44196:SF1">
    <property type="entry name" value="DEHYDROGENASE_REDUCTASE SDR FAMILY MEMBER 7B"/>
    <property type="match status" value="1"/>
</dbReference>
<dbReference type="PANTHER" id="PTHR44196">
    <property type="entry name" value="DEHYDROGENASE/REDUCTASE SDR FAMILY MEMBER 7B"/>
    <property type="match status" value="1"/>
</dbReference>
<dbReference type="Proteomes" id="UP000036908">
    <property type="component" value="Unassembled WGS sequence"/>
</dbReference>
<gene>
    <name evidence="4" type="ORF">OB69_14030</name>
</gene>
<dbReference type="PATRIC" id="fig|1566026.4.peg.1115"/>
<dbReference type="Gene3D" id="3.40.50.720">
    <property type="entry name" value="NAD(P)-binding Rossmann-like Domain"/>
    <property type="match status" value="1"/>
</dbReference>
<dbReference type="AlphaFoldDB" id="A0A0L8AIT0"/>
<dbReference type="EMBL" id="JSVA01000016">
    <property type="protein sequence ID" value="KOF02137.1"/>
    <property type="molecule type" value="Genomic_DNA"/>
</dbReference>
<evidence type="ECO:0000256" key="2">
    <source>
        <dbReference type="ARBA" id="ARBA00023002"/>
    </source>
</evidence>
<dbReference type="SUPFAM" id="SSF51735">
    <property type="entry name" value="NAD(P)-binding Rossmann-fold domains"/>
    <property type="match status" value="1"/>
</dbReference>
<comment type="similarity">
    <text evidence="1 3">Belongs to the short-chain dehydrogenases/reductases (SDR) family.</text>
</comment>
<dbReference type="PRINTS" id="PR00080">
    <property type="entry name" value="SDRFAMILY"/>
</dbReference>
<dbReference type="GO" id="GO:0016020">
    <property type="term" value="C:membrane"/>
    <property type="evidence" value="ECO:0007669"/>
    <property type="project" value="TreeGrafter"/>
</dbReference>
<evidence type="ECO:0000256" key="3">
    <source>
        <dbReference type="RuleBase" id="RU000363"/>
    </source>
</evidence>
<sequence>MKKLAVITGGTKGIGRATIEKFAKEGFDIMTCARNQEDLKQLKKEVNEAFPKIEIHTIQADLSKKQEVLKFAEMIISFDRPVDLLLNNTGTFIPGSVHNEDDGNIEMMIETNLYSAYHLTRALISGMMERKSGHVFTTGSIAGIQAYANGGSYSISKFALLGFTKALREEMKPHGVRVTSILAGATYTPSWEGAGLPEERFMKASDVADAIYAAHALSPNTVVEEIILRPQLGDI</sequence>
<keyword evidence="5" id="KW-1185">Reference proteome</keyword>
<dbReference type="InterPro" id="IPR036291">
    <property type="entry name" value="NAD(P)-bd_dom_sf"/>
</dbReference>
<accession>A0A0L8AIT0</accession>
<dbReference type="PROSITE" id="PS00061">
    <property type="entry name" value="ADH_SHORT"/>
    <property type="match status" value="1"/>
</dbReference>
<dbReference type="RefSeq" id="WP_053224364.1">
    <property type="nucleotide sequence ID" value="NZ_JSVA01000016.1"/>
</dbReference>
<evidence type="ECO:0000313" key="5">
    <source>
        <dbReference type="Proteomes" id="UP000036908"/>
    </source>
</evidence>
<comment type="caution">
    <text evidence="4">The sequence shown here is derived from an EMBL/GenBank/DDBJ whole genome shotgun (WGS) entry which is preliminary data.</text>
</comment>
<evidence type="ECO:0000256" key="1">
    <source>
        <dbReference type="ARBA" id="ARBA00006484"/>
    </source>
</evidence>
<dbReference type="CDD" id="cd05233">
    <property type="entry name" value="SDR_c"/>
    <property type="match status" value="1"/>
</dbReference>
<dbReference type="InterPro" id="IPR020904">
    <property type="entry name" value="Sc_DH/Rdtase_CS"/>
</dbReference>
<dbReference type="InterPro" id="IPR002347">
    <property type="entry name" value="SDR_fam"/>
</dbReference>
<evidence type="ECO:0000313" key="4">
    <source>
        <dbReference type="EMBL" id="KOF02137.1"/>
    </source>
</evidence>
<dbReference type="PRINTS" id="PR00081">
    <property type="entry name" value="GDHRDH"/>
</dbReference>
<dbReference type="Pfam" id="PF00106">
    <property type="entry name" value="adh_short"/>
    <property type="match status" value="1"/>
</dbReference>
<protein>
    <submittedName>
        <fullName evidence="4">Short-chain dehydrogenase</fullName>
    </submittedName>
</protein>
<proteinExistence type="inferred from homology"/>